<evidence type="ECO:0000313" key="2">
    <source>
        <dbReference type="EMBL" id="RQO95345.1"/>
    </source>
</evidence>
<reference evidence="2" key="1">
    <citation type="journal article" date="2006" name="Science">
        <title>The genome of black cottonwood, Populus trichocarpa (Torr. &amp; Gray).</title>
        <authorList>
            <person name="Tuskan G.A."/>
            <person name="Difazio S."/>
            <person name="Jansson S."/>
            <person name="Bohlmann J."/>
            <person name="Grigoriev I."/>
            <person name="Hellsten U."/>
            <person name="Putnam N."/>
            <person name="Ralph S."/>
            <person name="Rombauts S."/>
            <person name="Salamov A."/>
            <person name="Schein J."/>
            <person name="Sterck L."/>
            <person name="Aerts A."/>
            <person name="Bhalerao R.R."/>
            <person name="Bhalerao R.P."/>
            <person name="Blaudez D."/>
            <person name="Boerjan W."/>
            <person name="Brun A."/>
            <person name="Brunner A."/>
            <person name="Busov V."/>
            <person name="Campbell M."/>
            <person name="Carlson J."/>
            <person name="Chalot M."/>
            <person name="Chapman J."/>
            <person name="Chen G.L."/>
            <person name="Cooper D."/>
            <person name="Coutinho P.M."/>
            <person name="Couturier J."/>
            <person name="Covert S."/>
            <person name="Cronk Q."/>
            <person name="Cunningham R."/>
            <person name="Davis J."/>
            <person name="Degroeve S."/>
            <person name="Dejardin A."/>
            <person name="Depamphilis C."/>
            <person name="Detter J."/>
            <person name="Dirks B."/>
            <person name="Dubchak I."/>
            <person name="Duplessis S."/>
            <person name="Ehlting J."/>
            <person name="Ellis B."/>
            <person name="Gendler K."/>
            <person name="Goodstein D."/>
            <person name="Gribskov M."/>
            <person name="Grimwood J."/>
            <person name="Groover A."/>
            <person name="Gunter L."/>
            <person name="Hamberger B."/>
            <person name="Heinze B."/>
            <person name="Helariutta Y."/>
            <person name="Henrissat B."/>
            <person name="Holligan D."/>
            <person name="Holt R."/>
            <person name="Huang W."/>
            <person name="Islam-Faridi N."/>
            <person name="Jones S."/>
            <person name="Jones-Rhoades M."/>
            <person name="Jorgensen R."/>
            <person name="Joshi C."/>
            <person name="Kangasjarvi J."/>
            <person name="Karlsson J."/>
            <person name="Kelleher C."/>
            <person name="Kirkpatrick R."/>
            <person name="Kirst M."/>
            <person name="Kohler A."/>
            <person name="Kalluri U."/>
            <person name="Larimer F."/>
            <person name="Leebens-Mack J."/>
            <person name="Leple J.C."/>
            <person name="Locascio P."/>
            <person name="Lou Y."/>
            <person name="Lucas S."/>
            <person name="Martin F."/>
            <person name="Montanini B."/>
            <person name="Napoli C."/>
            <person name="Nelson D.R."/>
            <person name="Nelson C."/>
            <person name="Nieminen K."/>
            <person name="Nilsson O."/>
            <person name="Pereda V."/>
            <person name="Peter G."/>
            <person name="Philippe R."/>
            <person name="Pilate G."/>
            <person name="Poliakov A."/>
            <person name="Razumovskaya J."/>
            <person name="Richardson P."/>
            <person name="Rinaldi C."/>
            <person name="Ritland K."/>
            <person name="Rouze P."/>
            <person name="Ryaboy D."/>
            <person name="Schmutz J."/>
            <person name="Schrader J."/>
            <person name="Segerman B."/>
            <person name="Shin H."/>
            <person name="Siddiqui A."/>
            <person name="Sterky F."/>
            <person name="Terry A."/>
            <person name="Tsai C.J."/>
            <person name="Uberbacher E."/>
            <person name="Unneberg P."/>
            <person name="Vahala J."/>
            <person name="Wall K."/>
            <person name="Wessler S."/>
            <person name="Yang G."/>
            <person name="Yin T."/>
            <person name="Douglas C."/>
            <person name="Marra M."/>
            <person name="Sandberg G."/>
            <person name="Van de Peer Y."/>
            <person name="Rokhsar D."/>
        </authorList>
    </citation>
    <scope>NUCLEOTIDE SEQUENCE [LARGE SCALE GENOMIC DNA]</scope>
    <source>
        <strain evidence="2">Nisqually-1</strain>
    </source>
</reference>
<proteinExistence type="predicted"/>
<organism evidence="2">
    <name type="scientific">Populus trichocarpa</name>
    <name type="common">Western balsam poplar</name>
    <name type="synonym">Populus balsamifera subsp. trichocarpa</name>
    <dbReference type="NCBI Taxonomy" id="3694"/>
    <lineage>
        <taxon>Eukaryota</taxon>
        <taxon>Viridiplantae</taxon>
        <taxon>Streptophyta</taxon>
        <taxon>Embryophyta</taxon>
        <taxon>Tracheophyta</taxon>
        <taxon>Spermatophyta</taxon>
        <taxon>Magnoliopsida</taxon>
        <taxon>eudicotyledons</taxon>
        <taxon>Gunneridae</taxon>
        <taxon>Pentapetalae</taxon>
        <taxon>rosids</taxon>
        <taxon>fabids</taxon>
        <taxon>Malpighiales</taxon>
        <taxon>Salicaceae</taxon>
        <taxon>Saliceae</taxon>
        <taxon>Populus</taxon>
    </lineage>
</organism>
<protein>
    <submittedName>
        <fullName evidence="2">Uncharacterized protein</fullName>
    </submittedName>
</protein>
<dbReference type="AlphaFoldDB" id="A0A3N7FLR7"/>
<accession>A0A3N7FLR7</accession>
<name>A0A3N7FLR7_POPTR</name>
<feature type="signal peptide" evidence="1">
    <location>
        <begin position="1"/>
        <end position="21"/>
    </location>
</feature>
<gene>
    <name evidence="2" type="ORF">POPTR_T172022</name>
</gene>
<dbReference type="EMBL" id="KZ624177">
    <property type="protein sequence ID" value="RQO95345.1"/>
    <property type="molecule type" value="Genomic_DNA"/>
</dbReference>
<feature type="chain" id="PRO_5017979006" evidence="1">
    <location>
        <begin position="22"/>
        <end position="58"/>
    </location>
</feature>
<reference evidence="2" key="2">
    <citation type="submission" date="2017-07" db="EMBL/GenBank/DDBJ databases">
        <title>WGS assembly of Populus trichocarpa.</title>
        <authorList>
            <person name="Tuskan G."/>
            <person name="Difazio S."/>
            <person name="Jansson S."/>
            <person name="Bohlmann J."/>
            <person name="Grigoriev I."/>
            <person name="Hellsten U."/>
            <person name="Putnam N."/>
            <person name="Ralph S."/>
            <person name="Rombauts S."/>
            <person name="Salamov A."/>
            <person name="Schein J."/>
            <person name="Sterck L."/>
            <person name="Aerts A."/>
            <person name="Bhalerao R."/>
            <person name="Bhalerao R."/>
            <person name="Blaudez D."/>
            <person name="Boerjan W."/>
            <person name="Brun A."/>
            <person name="Brunner A."/>
            <person name="Busov V."/>
            <person name="Campbell M."/>
            <person name="Carlson J."/>
            <person name="Chalot M."/>
            <person name="Chapman J."/>
            <person name="Chen G."/>
            <person name="Cooper D."/>
            <person name="Coutinho P."/>
            <person name="Couturier J."/>
            <person name="Covert S."/>
            <person name="Cronk Q."/>
            <person name="Cunningham R."/>
            <person name="Davis J."/>
            <person name="Degroeve S."/>
            <person name="Dejardin A."/>
            <person name="Depamphilis C."/>
            <person name="Detter J."/>
            <person name="Dirks B."/>
            <person name="Dubchak I."/>
            <person name="Duplessis S."/>
            <person name="Ehlting J."/>
            <person name="Ellis B."/>
            <person name="Gendler K."/>
            <person name="Goodstein D."/>
            <person name="Gribskov M."/>
            <person name="Grimwood J."/>
            <person name="Groover A."/>
            <person name="Gunter L."/>
            <person name="Hamberger B."/>
            <person name="Heinze B."/>
            <person name="Helariutta Y."/>
            <person name="Henrissat B."/>
            <person name="Holligan D."/>
            <person name="Holt R."/>
            <person name="Huang W."/>
            <person name="Islam-Faridi N."/>
            <person name="Jones S."/>
            <person name="Jones-Rhoades M."/>
            <person name="Jorgensen R."/>
            <person name="Joshi C."/>
            <person name="Kangasjarvi J."/>
            <person name="Karlsson J."/>
            <person name="Kelleher C."/>
            <person name="Kirkpatrick R."/>
            <person name="Kirst M."/>
            <person name="Kohler A."/>
            <person name="Kalluri U."/>
            <person name="Larimer F."/>
            <person name="Leebens-Mack J."/>
            <person name="Leple J."/>
            <person name="Locascio P."/>
            <person name="Lou Y."/>
            <person name="Lucas S."/>
            <person name="Martin F."/>
            <person name="Montanini B."/>
            <person name="Napoli C."/>
            <person name="Nelson D."/>
            <person name="Nelson C."/>
            <person name="Nieminen K."/>
            <person name="Nilsson O."/>
            <person name="Pereda V."/>
            <person name="Peter G."/>
            <person name="Philippe R."/>
            <person name="Pilate G."/>
            <person name="Poliakov A."/>
            <person name="Razumovskaya J."/>
            <person name="Richardson P."/>
            <person name="Rinaldi C."/>
            <person name="Ritland K."/>
            <person name="Rouze P."/>
            <person name="Ryaboy D."/>
            <person name="Schmutz J."/>
            <person name="Schrader J."/>
            <person name="Segerman B."/>
            <person name="Shin H."/>
            <person name="Siddiqui A."/>
            <person name="Sterky F."/>
            <person name="Terry A."/>
            <person name="Tsai C."/>
            <person name="Uberbacher E."/>
            <person name="Unneberg P."/>
            <person name="Vahala J."/>
            <person name="Wall K."/>
            <person name="Wessler S."/>
            <person name="Yang G."/>
            <person name="Yin T."/>
            <person name="Douglas C."/>
            <person name="Marra M."/>
            <person name="Sandberg G."/>
            <person name="Van De Peer Y."/>
            <person name="Rokhsar D."/>
        </authorList>
    </citation>
    <scope>NUCLEOTIDE SEQUENCE</scope>
    <source>
        <strain evidence="2">Nisqually-1</strain>
    </source>
</reference>
<sequence length="58" mass="6774">MVIFLAMKSVLFIKFFFFTDTQYLLFQIKLAINIIPFPSGLEKENAFDSKPVLSQGYY</sequence>
<keyword evidence="1" id="KW-0732">Signal</keyword>
<dbReference type="InParanoid" id="A0A3N7FLR7"/>
<evidence type="ECO:0000256" key="1">
    <source>
        <dbReference type="SAM" id="SignalP"/>
    </source>
</evidence>